<keyword evidence="1" id="KW-0732">Signal</keyword>
<sequence length="252" mass="27195">MKRLLGVVLLTALGLNTSGTARGADEKDATAVLDTAIRALGGAEKLGGVKAATWKTKGTVTIGGSDNAFDMITTVQGLDNYRSEFEAEFGGNSVKGVTVLNGDKGWRKFGDMGDELDKDALANEKRNVYLQVVPATLLPLKGKGFKVEAAGTEKVDGKPATVLKVTGPDGKDFKLFFDQESGLPVKQVAKVIGFMGDEFTQETTFSGYKEFNGVKRATKIQSKRDGEKFIEQEVRDFKVVEKVDPKTFSEPK</sequence>
<feature type="signal peptide" evidence="1">
    <location>
        <begin position="1"/>
        <end position="23"/>
    </location>
</feature>
<evidence type="ECO:0000313" key="3">
    <source>
        <dbReference type="Proteomes" id="UP000503447"/>
    </source>
</evidence>
<dbReference type="Proteomes" id="UP000503447">
    <property type="component" value="Chromosome"/>
</dbReference>
<proteinExistence type="predicted"/>
<dbReference type="EMBL" id="CP053452">
    <property type="protein sequence ID" value="QJX00990.1"/>
    <property type="molecule type" value="Genomic_DNA"/>
</dbReference>
<protein>
    <recommendedName>
        <fullName evidence="4">Outer membrane lipoprotein-sorting protein</fullName>
    </recommendedName>
</protein>
<dbReference type="Gene3D" id="2.50.20.10">
    <property type="entry name" value="Lipoprotein localisation LolA/LolB/LppX"/>
    <property type="match status" value="1"/>
</dbReference>
<organism evidence="2 3">
    <name type="scientific">Frigoriglobus tundricola</name>
    <dbReference type="NCBI Taxonomy" id="2774151"/>
    <lineage>
        <taxon>Bacteria</taxon>
        <taxon>Pseudomonadati</taxon>
        <taxon>Planctomycetota</taxon>
        <taxon>Planctomycetia</taxon>
        <taxon>Gemmatales</taxon>
        <taxon>Gemmataceae</taxon>
        <taxon>Frigoriglobus</taxon>
    </lineage>
</organism>
<gene>
    <name evidence="2" type="ORF">FTUN_8628</name>
</gene>
<evidence type="ECO:0000313" key="2">
    <source>
        <dbReference type="EMBL" id="QJX00990.1"/>
    </source>
</evidence>
<dbReference type="KEGG" id="ftj:FTUN_8628"/>
<dbReference type="AlphaFoldDB" id="A0A6M5Z3J1"/>
<dbReference type="RefSeq" id="WP_171475627.1">
    <property type="nucleotide sequence ID" value="NZ_CP053452.2"/>
</dbReference>
<evidence type="ECO:0000256" key="1">
    <source>
        <dbReference type="SAM" id="SignalP"/>
    </source>
</evidence>
<evidence type="ECO:0008006" key="4">
    <source>
        <dbReference type="Google" id="ProtNLM"/>
    </source>
</evidence>
<keyword evidence="3" id="KW-1185">Reference proteome</keyword>
<feature type="chain" id="PRO_5026997527" description="Outer membrane lipoprotein-sorting protein" evidence="1">
    <location>
        <begin position="24"/>
        <end position="252"/>
    </location>
</feature>
<accession>A0A6M5Z3J1</accession>
<reference evidence="3" key="1">
    <citation type="submission" date="2020-05" db="EMBL/GenBank/DDBJ databases">
        <title>Frigoriglobus tundricola gen. nov., sp. nov., a psychrotolerant cellulolytic planctomycete of the family Gemmataceae with two divergent copies of 16S rRNA gene.</title>
        <authorList>
            <person name="Kulichevskaya I.S."/>
            <person name="Ivanova A.A."/>
            <person name="Naumoff D.G."/>
            <person name="Beletsky A.V."/>
            <person name="Rijpstra W.I.C."/>
            <person name="Sinninghe Damste J.S."/>
            <person name="Mardanov A.V."/>
            <person name="Ravin N.V."/>
            <person name="Dedysh S.N."/>
        </authorList>
    </citation>
    <scope>NUCLEOTIDE SEQUENCE [LARGE SCALE GENOMIC DNA]</scope>
    <source>
        <strain evidence="3">PL17</strain>
    </source>
</reference>
<name>A0A6M5Z3J1_9BACT</name>